<dbReference type="Pfam" id="PF20263">
    <property type="entry name" value="LYRM2-like"/>
    <property type="match status" value="1"/>
</dbReference>
<organism evidence="2 3">
    <name type="scientific">Scleroderma citrinum Foug A</name>
    <dbReference type="NCBI Taxonomy" id="1036808"/>
    <lineage>
        <taxon>Eukaryota</taxon>
        <taxon>Fungi</taxon>
        <taxon>Dikarya</taxon>
        <taxon>Basidiomycota</taxon>
        <taxon>Agaricomycotina</taxon>
        <taxon>Agaricomycetes</taxon>
        <taxon>Agaricomycetidae</taxon>
        <taxon>Boletales</taxon>
        <taxon>Sclerodermatineae</taxon>
        <taxon>Sclerodermataceae</taxon>
        <taxon>Scleroderma</taxon>
    </lineage>
</organism>
<evidence type="ECO:0000313" key="2">
    <source>
        <dbReference type="EMBL" id="KIM66358.1"/>
    </source>
</evidence>
<sequence>MLRCGINVARTRTSDTSRQHIFSVYRVYLREVRRLPHTYLRLFYQIQGSDQFRALLQTNTSDSRSRKLRRILKGVRRLQLANGGDHLAFNRMLDVAYGRVGKLKYELMEPLLSTPGALLPPPIVLGREKSRLPVYSSELSALLTSACSRNNPRRGRDLICPPIVASRTNPKSEEAFLGPLRKRREANARWRYFNAGWKKVLPPLQASVEPSPSKEDSGHDVTSPRLIGFEETNLLQQLFDLAGCSHVSPSPKGRQRNSASRLDGKLPARWLRRRYRELLGRLPILTYRRAANEVQEYAVSLPESALTGRRVQASQLHSLEEEDKVWLADMLDNQRTSVGP</sequence>
<gene>
    <name evidence="2" type="ORF">SCLCIDRAFT_1211599</name>
</gene>
<feature type="domain" description="LYR motif-containing protein Cup1-like N-terminal" evidence="1">
    <location>
        <begin position="24"/>
        <end position="108"/>
    </location>
</feature>
<dbReference type="Proteomes" id="UP000053989">
    <property type="component" value="Unassembled WGS sequence"/>
</dbReference>
<dbReference type="HOGENOM" id="CLU_059571_0_0_1"/>
<proteinExistence type="predicted"/>
<protein>
    <recommendedName>
        <fullName evidence="1">LYR motif-containing protein Cup1-like N-terminal domain-containing protein</fullName>
    </recommendedName>
</protein>
<name>A0A0C2ZY40_9AGAM</name>
<reference evidence="2 3" key="1">
    <citation type="submission" date="2014-04" db="EMBL/GenBank/DDBJ databases">
        <authorList>
            <consortium name="DOE Joint Genome Institute"/>
            <person name="Kuo A."/>
            <person name="Kohler A."/>
            <person name="Nagy L.G."/>
            <person name="Floudas D."/>
            <person name="Copeland A."/>
            <person name="Barry K.W."/>
            <person name="Cichocki N."/>
            <person name="Veneault-Fourrey C."/>
            <person name="LaButti K."/>
            <person name="Lindquist E.A."/>
            <person name="Lipzen A."/>
            <person name="Lundell T."/>
            <person name="Morin E."/>
            <person name="Murat C."/>
            <person name="Sun H."/>
            <person name="Tunlid A."/>
            <person name="Henrissat B."/>
            <person name="Grigoriev I.V."/>
            <person name="Hibbett D.S."/>
            <person name="Martin F."/>
            <person name="Nordberg H.P."/>
            <person name="Cantor M.N."/>
            <person name="Hua S.X."/>
        </authorList>
    </citation>
    <scope>NUCLEOTIDE SEQUENCE [LARGE SCALE GENOMIC DNA]</scope>
    <source>
        <strain evidence="2 3">Foug A</strain>
    </source>
</reference>
<dbReference type="AlphaFoldDB" id="A0A0C2ZY40"/>
<evidence type="ECO:0000313" key="3">
    <source>
        <dbReference type="Proteomes" id="UP000053989"/>
    </source>
</evidence>
<dbReference type="InParanoid" id="A0A0C2ZY40"/>
<dbReference type="OrthoDB" id="198652at2759"/>
<dbReference type="EMBL" id="KN822018">
    <property type="protein sequence ID" value="KIM66358.1"/>
    <property type="molecule type" value="Genomic_DNA"/>
</dbReference>
<keyword evidence="3" id="KW-1185">Reference proteome</keyword>
<accession>A0A0C2ZY40</accession>
<reference evidence="3" key="2">
    <citation type="submission" date="2015-01" db="EMBL/GenBank/DDBJ databases">
        <title>Evolutionary Origins and Diversification of the Mycorrhizal Mutualists.</title>
        <authorList>
            <consortium name="DOE Joint Genome Institute"/>
            <consortium name="Mycorrhizal Genomics Consortium"/>
            <person name="Kohler A."/>
            <person name="Kuo A."/>
            <person name="Nagy L.G."/>
            <person name="Floudas D."/>
            <person name="Copeland A."/>
            <person name="Barry K.W."/>
            <person name="Cichocki N."/>
            <person name="Veneault-Fourrey C."/>
            <person name="LaButti K."/>
            <person name="Lindquist E.A."/>
            <person name="Lipzen A."/>
            <person name="Lundell T."/>
            <person name="Morin E."/>
            <person name="Murat C."/>
            <person name="Riley R."/>
            <person name="Ohm R."/>
            <person name="Sun H."/>
            <person name="Tunlid A."/>
            <person name="Henrissat B."/>
            <person name="Grigoriev I.V."/>
            <person name="Hibbett D.S."/>
            <person name="Martin F."/>
        </authorList>
    </citation>
    <scope>NUCLEOTIDE SEQUENCE [LARGE SCALE GENOMIC DNA]</scope>
    <source>
        <strain evidence="3">Foug A</strain>
    </source>
</reference>
<dbReference type="InterPro" id="IPR046896">
    <property type="entry name" value="Cup1-like_N"/>
</dbReference>
<evidence type="ECO:0000259" key="1">
    <source>
        <dbReference type="Pfam" id="PF20263"/>
    </source>
</evidence>